<evidence type="ECO:0000313" key="3">
    <source>
        <dbReference type="Proteomes" id="UP000244855"/>
    </source>
</evidence>
<dbReference type="Proteomes" id="UP000244855">
    <property type="component" value="Unassembled WGS sequence"/>
</dbReference>
<accession>A0A2V1EA01</accession>
<sequence length="116" mass="12165">MSEAPPTYSSPNPNNGAFPLPQHKGYDAYAYQQVAQAPMELSGESSLSAAPKTFVAELPDNPSLGAASPALSPMSPGINNGKAPVEMDTPVISPATPNRQSQARFQEVMDNRPPGN</sequence>
<evidence type="ECO:0000256" key="1">
    <source>
        <dbReference type="SAM" id="MobiDB-lite"/>
    </source>
</evidence>
<name>A0A2V1EA01_9PLEO</name>
<organism evidence="2 3">
    <name type="scientific">Periconia macrospinosa</name>
    <dbReference type="NCBI Taxonomy" id="97972"/>
    <lineage>
        <taxon>Eukaryota</taxon>
        <taxon>Fungi</taxon>
        <taxon>Dikarya</taxon>
        <taxon>Ascomycota</taxon>
        <taxon>Pezizomycotina</taxon>
        <taxon>Dothideomycetes</taxon>
        <taxon>Pleosporomycetidae</taxon>
        <taxon>Pleosporales</taxon>
        <taxon>Massarineae</taxon>
        <taxon>Periconiaceae</taxon>
        <taxon>Periconia</taxon>
    </lineage>
</organism>
<evidence type="ECO:0000313" key="2">
    <source>
        <dbReference type="EMBL" id="PVI06170.1"/>
    </source>
</evidence>
<keyword evidence="3" id="KW-1185">Reference proteome</keyword>
<gene>
    <name evidence="2" type="ORF">DM02DRAFT_610119</name>
</gene>
<dbReference type="EMBL" id="KZ805310">
    <property type="protein sequence ID" value="PVI06170.1"/>
    <property type="molecule type" value="Genomic_DNA"/>
</dbReference>
<protein>
    <submittedName>
        <fullName evidence="2">Uncharacterized protein</fullName>
    </submittedName>
</protein>
<feature type="region of interest" description="Disordered" evidence="1">
    <location>
        <begin position="58"/>
        <end position="116"/>
    </location>
</feature>
<feature type="region of interest" description="Disordered" evidence="1">
    <location>
        <begin position="1"/>
        <end position="23"/>
    </location>
</feature>
<dbReference type="OrthoDB" id="3692311at2759"/>
<feature type="compositionally biased region" description="Polar residues" evidence="1">
    <location>
        <begin position="95"/>
        <end position="104"/>
    </location>
</feature>
<dbReference type="AlphaFoldDB" id="A0A2V1EA01"/>
<proteinExistence type="predicted"/>
<reference evidence="2 3" key="1">
    <citation type="journal article" date="2018" name="Sci. Rep.">
        <title>Comparative genomics provides insights into the lifestyle and reveals functional heterogeneity of dark septate endophytic fungi.</title>
        <authorList>
            <person name="Knapp D.G."/>
            <person name="Nemeth J.B."/>
            <person name="Barry K."/>
            <person name="Hainaut M."/>
            <person name="Henrissat B."/>
            <person name="Johnson J."/>
            <person name="Kuo A."/>
            <person name="Lim J.H.P."/>
            <person name="Lipzen A."/>
            <person name="Nolan M."/>
            <person name="Ohm R.A."/>
            <person name="Tamas L."/>
            <person name="Grigoriev I.V."/>
            <person name="Spatafora J.W."/>
            <person name="Nagy L.G."/>
            <person name="Kovacs G.M."/>
        </authorList>
    </citation>
    <scope>NUCLEOTIDE SEQUENCE [LARGE SCALE GENOMIC DNA]</scope>
    <source>
        <strain evidence="2 3">DSE2036</strain>
    </source>
</reference>